<dbReference type="EMBL" id="AP026867">
    <property type="protein sequence ID" value="BDS15528.1"/>
    <property type="molecule type" value="Genomic_DNA"/>
</dbReference>
<proteinExistence type="predicted"/>
<dbReference type="RefSeq" id="WP_264790673.1">
    <property type="nucleotide sequence ID" value="NZ_AP026867.1"/>
</dbReference>
<dbReference type="AlphaFoldDB" id="A0A915YMH1"/>
<keyword evidence="1" id="KW-0732">Signal</keyword>
<evidence type="ECO:0000313" key="3">
    <source>
        <dbReference type="Proteomes" id="UP001060919"/>
    </source>
</evidence>
<organism evidence="2 3">
    <name type="scientific">Aureispira anguillae</name>
    <dbReference type="NCBI Taxonomy" id="2864201"/>
    <lineage>
        <taxon>Bacteria</taxon>
        <taxon>Pseudomonadati</taxon>
        <taxon>Bacteroidota</taxon>
        <taxon>Saprospiria</taxon>
        <taxon>Saprospirales</taxon>
        <taxon>Saprospiraceae</taxon>
        <taxon>Aureispira</taxon>
    </lineage>
</organism>
<evidence type="ECO:0000256" key="1">
    <source>
        <dbReference type="SAM" id="SignalP"/>
    </source>
</evidence>
<dbReference type="Pfam" id="PF12893">
    <property type="entry name" value="Lumazine_bd_2"/>
    <property type="match status" value="1"/>
</dbReference>
<feature type="signal peptide" evidence="1">
    <location>
        <begin position="1"/>
        <end position="21"/>
    </location>
</feature>
<evidence type="ECO:0000313" key="2">
    <source>
        <dbReference type="EMBL" id="BDS15528.1"/>
    </source>
</evidence>
<reference evidence="2" key="1">
    <citation type="submission" date="2022-09" db="EMBL/GenBank/DDBJ databases">
        <title>Aureispira anguillicida sp. nov., isolated from Leptocephalus of Japanese eel Anguilla japonica.</title>
        <authorList>
            <person name="Yuasa K."/>
            <person name="Mekata T."/>
            <person name="Ikunari K."/>
        </authorList>
    </citation>
    <scope>NUCLEOTIDE SEQUENCE</scope>
    <source>
        <strain evidence="2">EL160426</strain>
    </source>
</reference>
<dbReference type="InterPro" id="IPR039437">
    <property type="entry name" value="FrzH/put_lumazine-bd"/>
</dbReference>
<gene>
    <name evidence="2" type="ORF">AsAng_0063120</name>
</gene>
<dbReference type="KEGG" id="aup:AsAng_0063120"/>
<name>A0A915YMH1_9BACT</name>
<dbReference type="Proteomes" id="UP001060919">
    <property type="component" value="Chromosome"/>
</dbReference>
<dbReference type="SUPFAM" id="SSF54427">
    <property type="entry name" value="NTF2-like"/>
    <property type="match status" value="1"/>
</dbReference>
<feature type="chain" id="PRO_5038077260" evidence="1">
    <location>
        <begin position="22"/>
        <end position="145"/>
    </location>
</feature>
<dbReference type="InterPro" id="IPR032710">
    <property type="entry name" value="NTF2-like_dom_sf"/>
</dbReference>
<sequence>MKNLLLGSILCFAISVDSAVANTNPIKAIVEAVENFASNADQQNVAKMEKTLHKDFRAVLNQLFGSKEVSITNKESYLELLKAKKIGGDTRIVTINSVDIQGKNAFVKATFKGKKLNFNTYLLLVEEEKGLWKIISDTPLITTVE</sequence>
<keyword evidence="3" id="KW-1185">Reference proteome</keyword>
<dbReference type="Gene3D" id="3.10.450.50">
    <property type="match status" value="1"/>
</dbReference>
<accession>A0A915YMH1</accession>
<protein>
    <submittedName>
        <fullName evidence="2">Nuclear transport factor 2 family protein</fullName>
    </submittedName>
</protein>